<sequence length="503" mass="56833">MFWEILAFILGVTILARYLYPWRNSPLLPPGPKGLPLIGNLFDMPSSSEWLTYAEWGKKYNSEIVYANVAGTSIVILNSAYAAKELLEKRSAIYSSRPRLVMLTELSGWAFAFALMPYNDAWKARRRIFQKHFYPSNTDIYQPLETEYVHQLLFKLLEDPKPFLEHIRHMVGSVALSITYGIKIHTFNDPFINLAERAMTGVSESLVAGAFLVDTIPVLKYVPEWFPGATFQRKARNNRKAAKDIRCLPFIETQKEMASGSVAPSLISLSLQESNSEEYLDLLRDVGTQVYVAAADTTASSVGSFILAMVCFPDIKVKAQKELDHVLNGRLPEHNDMQSLPYLSAIVKEVLRWQVVTPMAVPHLATEDDTYNGYHIPKNSIVIGNSWAILHDEADYPDPHSFRPERFLKDDKIDPFVKDPEEAAFGFGRRMCPGRHIAQSTLWLAAGCILTCFDLRKAVDSNGQEIEPSREYRLGGIIQPLPFACIIEPRSKESEQLLRTALI</sequence>
<evidence type="ECO:0000256" key="10">
    <source>
        <dbReference type="RuleBase" id="RU000461"/>
    </source>
</evidence>
<dbReference type="Pfam" id="PF00067">
    <property type="entry name" value="p450"/>
    <property type="match status" value="1"/>
</dbReference>
<reference evidence="11 12" key="1">
    <citation type="journal article" date="2019" name="Nat. Ecol. Evol.">
        <title>Megaphylogeny resolves global patterns of mushroom evolution.</title>
        <authorList>
            <person name="Varga T."/>
            <person name="Krizsan K."/>
            <person name="Foldi C."/>
            <person name="Dima B."/>
            <person name="Sanchez-Garcia M."/>
            <person name="Sanchez-Ramirez S."/>
            <person name="Szollosi G.J."/>
            <person name="Szarkandi J.G."/>
            <person name="Papp V."/>
            <person name="Albert L."/>
            <person name="Andreopoulos W."/>
            <person name="Angelini C."/>
            <person name="Antonin V."/>
            <person name="Barry K.W."/>
            <person name="Bougher N.L."/>
            <person name="Buchanan P."/>
            <person name="Buyck B."/>
            <person name="Bense V."/>
            <person name="Catcheside P."/>
            <person name="Chovatia M."/>
            <person name="Cooper J."/>
            <person name="Damon W."/>
            <person name="Desjardin D."/>
            <person name="Finy P."/>
            <person name="Geml J."/>
            <person name="Haridas S."/>
            <person name="Hughes K."/>
            <person name="Justo A."/>
            <person name="Karasinski D."/>
            <person name="Kautmanova I."/>
            <person name="Kiss B."/>
            <person name="Kocsube S."/>
            <person name="Kotiranta H."/>
            <person name="LaButti K.M."/>
            <person name="Lechner B.E."/>
            <person name="Liimatainen K."/>
            <person name="Lipzen A."/>
            <person name="Lukacs Z."/>
            <person name="Mihaltcheva S."/>
            <person name="Morgado L.N."/>
            <person name="Niskanen T."/>
            <person name="Noordeloos M.E."/>
            <person name="Ohm R.A."/>
            <person name="Ortiz-Santana B."/>
            <person name="Ovrebo C."/>
            <person name="Racz N."/>
            <person name="Riley R."/>
            <person name="Savchenko A."/>
            <person name="Shiryaev A."/>
            <person name="Soop K."/>
            <person name="Spirin V."/>
            <person name="Szebenyi C."/>
            <person name="Tomsovsky M."/>
            <person name="Tulloss R.E."/>
            <person name="Uehling J."/>
            <person name="Grigoriev I.V."/>
            <person name="Vagvolgyi C."/>
            <person name="Papp T."/>
            <person name="Martin F.M."/>
            <person name="Miettinen O."/>
            <person name="Hibbett D.S."/>
            <person name="Nagy L.G."/>
        </authorList>
    </citation>
    <scope>NUCLEOTIDE SEQUENCE [LARGE SCALE GENOMIC DNA]</scope>
    <source>
        <strain evidence="11 12">CBS 166.37</strain>
    </source>
</reference>
<keyword evidence="5 9" id="KW-0479">Metal-binding</keyword>
<keyword evidence="8 10" id="KW-0503">Monooxygenase</keyword>
<keyword evidence="6 10" id="KW-0560">Oxidoreductase</keyword>
<evidence type="ECO:0000256" key="5">
    <source>
        <dbReference type="ARBA" id="ARBA00022723"/>
    </source>
</evidence>
<name>A0A5C3LKP0_9AGAR</name>
<dbReference type="GO" id="GO:0016705">
    <property type="term" value="F:oxidoreductase activity, acting on paired donors, with incorporation or reduction of molecular oxygen"/>
    <property type="evidence" value="ECO:0007669"/>
    <property type="project" value="InterPro"/>
</dbReference>
<evidence type="ECO:0000256" key="1">
    <source>
        <dbReference type="ARBA" id="ARBA00001971"/>
    </source>
</evidence>
<gene>
    <name evidence="11" type="ORF">BDQ12DRAFT_707229</name>
</gene>
<dbReference type="EMBL" id="ML213643">
    <property type="protein sequence ID" value="TFK33689.1"/>
    <property type="molecule type" value="Genomic_DNA"/>
</dbReference>
<dbReference type="InterPro" id="IPR050364">
    <property type="entry name" value="Cytochrome_P450_fung"/>
</dbReference>
<dbReference type="AlphaFoldDB" id="A0A5C3LKP0"/>
<evidence type="ECO:0000256" key="7">
    <source>
        <dbReference type="ARBA" id="ARBA00023004"/>
    </source>
</evidence>
<comment type="pathway">
    <text evidence="2">Secondary metabolite biosynthesis.</text>
</comment>
<evidence type="ECO:0000256" key="9">
    <source>
        <dbReference type="PIRSR" id="PIRSR602401-1"/>
    </source>
</evidence>
<dbReference type="InterPro" id="IPR036396">
    <property type="entry name" value="Cyt_P450_sf"/>
</dbReference>
<evidence type="ECO:0000256" key="2">
    <source>
        <dbReference type="ARBA" id="ARBA00005179"/>
    </source>
</evidence>
<evidence type="ECO:0000256" key="3">
    <source>
        <dbReference type="ARBA" id="ARBA00010617"/>
    </source>
</evidence>
<dbReference type="PANTHER" id="PTHR46300:SF7">
    <property type="entry name" value="P450, PUTATIVE (EUROFUNG)-RELATED"/>
    <property type="match status" value="1"/>
</dbReference>
<evidence type="ECO:0000256" key="6">
    <source>
        <dbReference type="ARBA" id="ARBA00023002"/>
    </source>
</evidence>
<keyword evidence="7 9" id="KW-0408">Iron</keyword>
<dbReference type="GO" id="GO:0005506">
    <property type="term" value="F:iron ion binding"/>
    <property type="evidence" value="ECO:0007669"/>
    <property type="project" value="InterPro"/>
</dbReference>
<dbReference type="GO" id="GO:0004497">
    <property type="term" value="F:monooxygenase activity"/>
    <property type="evidence" value="ECO:0007669"/>
    <property type="project" value="UniProtKB-KW"/>
</dbReference>
<dbReference type="Gene3D" id="1.10.630.10">
    <property type="entry name" value="Cytochrome P450"/>
    <property type="match status" value="1"/>
</dbReference>
<dbReference type="CDD" id="cd11065">
    <property type="entry name" value="CYP64-like"/>
    <property type="match status" value="1"/>
</dbReference>
<dbReference type="PRINTS" id="PR00385">
    <property type="entry name" value="P450"/>
</dbReference>
<dbReference type="InterPro" id="IPR017972">
    <property type="entry name" value="Cyt_P450_CS"/>
</dbReference>
<feature type="binding site" description="axial binding residue" evidence="9">
    <location>
        <position position="432"/>
    </location>
    <ligand>
        <name>heme</name>
        <dbReference type="ChEBI" id="CHEBI:30413"/>
    </ligand>
    <ligandPart>
        <name>Fe</name>
        <dbReference type="ChEBI" id="CHEBI:18248"/>
    </ligandPart>
</feature>
<comment type="cofactor">
    <cofactor evidence="1 9">
        <name>heme</name>
        <dbReference type="ChEBI" id="CHEBI:30413"/>
    </cofactor>
</comment>
<dbReference type="GO" id="GO:0020037">
    <property type="term" value="F:heme binding"/>
    <property type="evidence" value="ECO:0007669"/>
    <property type="project" value="InterPro"/>
</dbReference>
<evidence type="ECO:0000256" key="4">
    <source>
        <dbReference type="ARBA" id="ARBA00022617"/>
    </source>
</evidence>
<dbReference type="PROSITE" id="PS00086">
    <property type="entry name" value="CYTOCHROME_P450"/>
    <property type="match status" value="1"/>
</dbReference>
<protein>
    <submittedName>
        <fullName evidence="11">Cytochrome P450</fullName>
    </submittedName>
</protein>
<evidence type="ECO:0000313" key="12">
    <source>
        <dbReference type="Proteomes" id="UP000308652"/>
    </source>
</evidence>
<keyword evidence="4 9" id="KW-0349">Heme</keyword>
<organism evidence="11 12">
    <name type="scientific">Crucibulum laeve</name>
    <dbReference type="NCBI Taxonomy" id="68775"/>
    <lineage>
        <taxon>Eukaryota</taxon>
        <taxon>Fungi</taxon>
        <taxon>Dikarya</taxon>
        <taxon>Basidiomycota</taxon>
        <taxon>Agaricomycotina</taxon>
        <taxon>Agaricomycetes</taxon>
        <taxon>Agaricomycetidae</taxon>
        <taxon>Agaricales</taxon>
        <taxon>Agaricineae</taxon>
        <taxon>Nidulariaceae</taxon>
        <taxon>Crucibulum</taxon>
    </lineage>
</organism>
<dbReference type="SUPFAM" id="SSF48264">
    <property type="entry name" value="Cytochrome P450"/>
    <property type="match status" value="1"/>
</dbReference>
<proteinExistence type="inferred from homology"/>
<dbReference type="PRINTS" id="PR00463">
    <property type="entry name" value="EP450I"/>
</dbReference>
<dbReference type="OrthoDB" id="2789670at2759"/>
<evidence type="ECO:0000256" key="8">
    <source>
        <dbReference type="ARBA" id="ARBA00023033"/>
    </source>
</evidence>
<comment type="similarity">
    <text evidence="3 10">Belongs to the cytochrome P450 family.</text>
</comment>
<dbReference type="PANTHER" id="PTHR46300">
    <property type="entry name" value="P450, PUTATIVE (EUROFUNG)-RELATED-RELATED"/>
    <property type="match status" value="1"/>
</dbReference>
<keyword evidence="12" id="KW-1185">Reference proteome</keyword>
<dbReference type="InterPro" id="IPR002401">
    <property type="entry name" value="Cyt_P450_E_grp-I"/>
</dbReference>
<accession>A0A5C3LKP0</accession>
<dbReference type="InterPro" id="IPR001128">
    <property type="entry name" value="Cyt_P450"/>
</dbReference>
<dbReference type="STRING" id="68775.A0A5C3LKP0"/>
<evidence type="ECO:0000313" key="11">
    <source>
        <dbReference type="EMBL" id="TFK33689.1"/>
    </source>
</evidence>
<dbReference type="Proteomes" id="UP000308652">
    <property type="component" value="Unassembled WGS sequence"/>
</dbReference>